<evidence type="ECO:0008006" key="4">
    <source>
        <dbReference type="Google" id="ProtNLM"/>
    </source>
</evidence>
<feature type="region of interest" description="Disordered" evidence="1">
    <location>
        <begin position="25"/>
        <end position="59"/>
    </location>
</feature>
<keyword evidence="3" id="KW-1185">Reference proteome</keyword>
<organism evidence="2 3">
    <name type="scientific">Ornithinibacter aureus</name>
    <dbReference type="NCBI Taxonomy" id="622664"/>
    <lineage>
        <taxon>Bacteria</taxon>
        <taxon>Bacillati</taxon>
        <taxon>Actinomycetota</taxon>
        <taxon>Actinomycetes</taxon>
        <taxon>Micrococcales</taxon>
        <taxon>Intrasporangiaceae</taxon>
        <taxon>Ornithinibacter</taxon>
    </lineage>
</organism>
<accession>A0ABP8JL42</accession>
<dbReference type="EMBL" id="BAABFX010000020">
    <property type="protein sequence ID" value="GAA4392638.1"/>
    <property type="molecule type" value="Genomic_DNA"/>
</dbReference>
<gene>
    <name evidence="2" type="ORF">GCM10023153_11810</name>
</gene>
<proteinExistence type="predicted"/>
<sequence>METGTGLRTVAATATVLVALAVGGCNRDGEGTETTSPTASSTASTSTSPTPTPSSSLPTVGEVYRQARTAALAAPSARVVGTQTRDGGPVTVDVEGNANGSNQTVFITTPSGGQAEVITVGADHWLGGDEEFWVEQTGDPAAGSGMVGKYVAISESDATELGSFTLRTMLTETFGVPEIAALEADTSPVEEGEVDGKAVYVLGKPDGARLWVLADGSATLVRAVGPSTAPADLVFSDWGRAQTFTPPPASMVVEG</sequence>
<evidence type="ECO:0000313" key="2">
    <source>
        <dbReference type="EMBL" id="GAA4392638.1"/>
    </source>
</evidence>
<dbReference type="Proteomes" id="UP001500390">
    <property type="component" value="Unassembled WGS sequence"/>
</dbReference>
<dbReference type="RefSeq" id="WP_159903263.1">
    <property type="nucleotide sequence ID" value="NZ_BAABFX010000020.1"/>
</dbReference>
<name>A0ABP8JL42_9MICO</name>
<evidence type="ECO:0000313" key="3">
    <source>
        <dbReference type="Proteomes" id="UP001500390"/>
    </source>
</evidence>
<reference evidence="3" key="1">
    <citation type="journal article" date="2019" name="Int. J. Syst. Evol. Microbiol.">
        <title>The Global Catalogue of Microorganisms (GCM) 10K type strain sequencing project: providing services to taxonomists for standard genome sequencing and annotation.</title>
        <authorList>
            <consortium name="The Broad Institute Genomics Platform"/>
            <consortium name="The Broad Institute Genome Sequencing Center for Infectious Disease"/>
            <person name="Wu L."/>
            <person name="Ma J."/>
        </authorList>
    </citation>
    <scope>NUCLEOTIDE SEQUENCE [LARGE SCALE GENOMIC DNA]</scope>
    <source>
        <strain evidence="3">JCM 17738</strain>
    </source>
</reference>
<protein>
    <recommendedName>
        <fullName evidence="4">Lipoprotein</fullName>
    </recommendedName>
</protein>
<dbReference type="Gene3D" id="2.50.20.20">
    <property type="match status" value="1"/>
</dbReference>
<feature type="compositionally biased region" description="Low complexity" evidence="1">
    <location>
        <begin position="34"/>
        <end position="59"/>
    </location>
</feature>
<comment type="caution">
    <text evidence="2">The sequence shown here is derived from an EMBL/GenBank/DDBJ whole genome shotgun (WGS) entry which is preliminary data.</text>
</comment>
<evidence type="ECO:0000256" key="1">
    <source>
        <dbReference type="SAM" id="MobiDB-lite"/>
    </source>
</evidence>